<feature type="transmembrane region" description="Helical" evidence="1">
    <location>
        <begin position="148"/>
        <end position="168"/>
    </location>
</feature>
<organism evidence="2 3">
    <name type="scientific">Acacia crassicarpa</name>
    <name type="common">northern wattle</name>
    <dbReference type="NCBI Taxonomy" id="499986"/>
    <lineage>
        <taxon>Eukaryota</taxon>
        <taxon>Viridiplantae</taxon>
        <taxon>Streptophyta</taxon>
        <taxon>Embryophyta</taxon>
        <taxon>Tracheophyta</taxon>
        <taxon>Spermatophyta</taxon>
        <taxon>Magnoliopsida</taxon>
        <taxon>eudicotyledons</taxon>
        <taxon>Gunneridae</taxon>
        <taxon>Pentapetalae</taxon>
        <taxon>rosids</taxon>
        <taxon>fabids</taxon>
        <taxon>Fabales</taxon>
        <taxon>Fabaceae</taxon>
        <taxon>Caesalpinioideae</taxon>
        <taxon>mimosoid clade</taxon>
        <taxon>Acacieae</taxon>
        <taxon>Acacia</taxon>
    </lineage>
</organism>
<keyword evidence="1" id="KW-0472">Membrane</keyword>
<reference evidence="2" key="1">
    <citation type="submission" date="2023-10" db="EMBL/GenBank/DDBJ databases">
        <title>Chromosome-level genome of the transformable northern wattle, Acacia crassicarpa.</title>
        <authorList>
            <person name="Massaro I."/>
            <person name="Sinha N.R."/>
            <person name="Poethig S."/>
            <person name="Leichty A.R."/>
        </authorList>
    </citation>
    <scope>NUCLEOTIDE SEQUENCE</scope>
    <source>
        <strain evidence="2">Acra3RX</strain>
        <tissue evidence="2">Leaf</tissue>
    </source>
</reference>
<accession>A0AAE1INC8</accession>
<feature type="transmembrane region" description="Helical" evidence="1">
    <location>
        <begin position="118"/>
        <end position="136"/>
    </location>
</feature>
<feature type="transmembrane region" description="Helical" evidence="1">
    <location>
        <begin position="93"/>
        <end position="112"/>
    </location>
</feature>
<keyword evidence="3" id="KW-1185">Reference proteome</keyword>
<dbReference type="EMBL" id="JAWXYG010000016">
    <property type="protein sequence ID" value="KAK4253396.1"/>
    <property type="molecule type" value="Genomic_DNA"/>
</dbReference>
<dbReference type="Proteomes" id="UP001293593">
    <property type="component" value="Unassembled WGS sequence"/>
</dbReference>
<protein>
    <submittedName>
        <fullName evidence="2">Uncharacterized protein</fullName>
    </submittedName>
</protein>
<evidence type="ECO:0000313" key="3">
    <source>
        <dbReference type="Proteomes" id="UP001293593"/>
    </source>
</evidence>
<evidence type="ECO:0000256" key="1">
    <source>
        <dbReference type="SAM" id="Phobius"/>
    </source>
</evidence>
<keyword evidence="1" id="KW-0812">Transmembrane</keyword>
<evidence type="ECO:0000313" key="2">
    <source>
        <dbReference type="EMBL" id="KAK4253396.1"/>
    </source>
</evidence>
<keyword evidence="1" id="KW-1133">Transmembrane helix</keyword>
<proteinExistence type="predicted"/>
<comment type="caution">
    <text evidence="2">The sequence shown here is derived from an EMBL/GenBank/DDBJ whole genome shotgun (WGS) entry which is preliminary data.</text>
</comment>
<sequence length="186" mass="21415">MQTSSWKIFVRAKANHFNFTLRFRAAGFGPNWTLRRFSFILKFRKFFVFRLNSHPPVPRWRLGLRRVIHKFQSPITRAASGNGGWNDQQTKDLILSGFWLLLAFLAQLQLILRKYWKGVFIILLACVGILGVLLMNKGKRTKLVKVRGLRNCMATIAACSLLFMLGSYGDRMGIMYVAKQVSELIS</sequence>
<dbReference type="AlphaFoldDB" id="A0AAE1INC8"/>
<gene>
    <name evidence="2" type="ORF">QN277_010714</name>
</gene>
<name>A0AAE1INC8_9FABA</name>